<evidence type="ECO:0000313" key="2">
    <source>
        <dbReference type="Proteomes" id="UP000053319"/>
    </source>
</evidence>
<proteinExistence type="predicted"/>
<dbReference type="KEGG" id="dsq:DICSQDRAFT_155117"/>
<dbReference type="GeneID" id="18837450"/>
<name>R7T2L0_DICSQ</name>
<dbReference type="Proteomes" id="UP000053319">
    <property type="component" value="Unassembled WGS sequence"/>
</dbReference>
<sequence length="84" mass="9421">MMLRDDRSCCVYIYPALANVSVNSIGPDHVVNPALVLFRRTRSLPTLRDRQPACYPIFTTCPSVPQHPSSTLFVATRRTFIAPT</sequence>
<organism evidence="1 2">
    <name type="scientific">Dichomitus squalens (strain LYAD-421)</name>
    <name type="common">Western red white-rot fungus</name>
    <dbReference type="NCBI Taxonomy" id="732165"/>
    <lineage>
        <taxon>Eukaryota</taxon>
        <taxon>Fungi</taxon>
        <taxon>Dikarya</taxon>
        <taxon>Basidiomycota</taxon>
        <taxon>Agaricomycotina</taxon>
        <taxon>Agaricomycetes</taxon>
        <taxon>Polyporales</taxon>
        <taxon>Polyporaceae</taxon>
        <taxon>Dichomitus</taxon>
    </lineage>
</organism>
<dbReference type="EMBL" id="JH719409">
    <property type="protein sequence ID" value="EJF61642.1"/>
    <property type="molecule type" value="Genomic_DNA"/>
</dbReference>
<protein>
    <submittedName>
        <fullName evidence="1">Uncharacterized protein</fullName>
    </submittedName>
</protein>
<dbReference type="AlphaFoldDB" id="R7T2L0"/>
<evidence type="ECO:0000313" key="1">
    <source>
        <dbReference type="EMBL" id="EJF61642.1"/>
    </source>
</evidence>
<dbReference type="HOGENOM" id="CLU_2527421_0_0_1"/>
<dbReference type="RefSeq" id="XP_007365737.1">
    <property type="nucleotide sequence ID" value="XM_007365675.1"/>
</dbReference>
<reference evidence="1 2" key="1">
    <citation type="journal article" date="2012" name="Science">
        <title>The Paleozoic origin of enzymatic lignin decomposition reconstructed from 31 fungal genomes.</title>
        <authorList>
            <person name="Floudas D."/>
            <person name="Binder M."/>
            <person name="Riley R."/>
            <person name="Barry K."/>
            <person name="Blanchette R.A."/>
            <person name="Henrissat B."/>
            <person name="Martinez A.T."/>
            <person name="Otillar R."/>
            <person name="Spatafora J.W."/>
            <person name="Yadav J.S."/>
            <person name="Aerts A."/>
            <person name="Benoit I."/>
            <person name="Boyd A."/>
            <person name="Carlson A."/>
            <person name="Copeland A."/>
            <person name="Coutinho P.M."/>
            <person name="de Vries R.P."/>
            <person name="Ferreira P."/>
            <person name="Findley K."/>
            <person name="Foster B."/>
            <person name="Gaskell J."/>
            <person name="Glotzer D."/>
            <person name="Gorecki P."/>
            <person name="Heitman J."/>
            <person name="Hesse C."/>
            <person name="Hori C."/>
            <person name="Igarashi K."/>
            <person name="Jurgens J.A."/>
            <person name="Kallen N."/>
            <person name="Kersten P."/>
            <person name="Kohler A."/>
            <person name="Kuees U."/>
            <person name="Kumar T.K.A."/>
            <person name="Kuo A."/>
            <person name="LaButti K."/>
            <person name="Larrondo L.F."/>
            <person name="Lindquist E."/>
            <person name="Ling A."/>
            <person name="Lombard V."/>
            <person name="Lucas S."/>
            <person name="Lundell T."/>
            <person name="Martin R."/>
            <person name="McLaughlin D.J."/>
            <person name="Morgenstern I."/>
            <person name="Morin E."/>
            <person name="Murat C."/>
            <person name="Nagy L.G."/>
            <person name="Nolan M."/>
            <person name="Ohm R.A."/>
            <person name="Patyshakuliyeva A."/>
            <person name="Rokas A."/>
            <person name="Ruiz-Duenas F.J."/>
            <person name="Sabat G."/>
            <person name="Salamov A."/>
            <person name="Samejima M."/>
            <person name="Schmutz J."/>
            <person name="Slot J.C."/>
            <person name="St John F."/>
            <person name="Stenlid J."/>
            <person name="Sun H."/>
            <person name="Sun S."/>
            <person name="Syed K."/>
            <person name="Tsang A."/>
            <person name="Wiebenga A."/>
            <person name="Young D."/>
            <person name="Pisabarro A."/>
            <person name="Eastwood D.C."/>
            <person name="Martin F."/>
            <person name="Cullen D."/>
            <person name="Grigoriev I.V."/>
            <person name="Hibbett D.S."/>
        </authorList>
    </citation>
    <scope>NUCLEOTIDE SEQUENCE [LARGE SCALE GENOMIC DNA]</scope>
    <source>
        <strain evidence="1 2">LYAD-421 SS1</strain>
    </source>
</reference>
<gene>
    <name evidence="1" type="ORF">DICSQDRAFT_155117</name>
</gene>
<accession>R7T2L0</accession>